<evidence type="ECO:0000313" key="2">
    <source>
        <dbReference type="Proteomes" id="UP001499854"/>
    </source>
</evidence>
<reference evidence="1 2" key="1">
    <citation type="journal article" date="2019" name="Int. J. Syst. Evol. Microbiol.">
        <title>The Global Catalogue of Microorganisms (GCM) 10K type strain sequencing project: providing services to taxonomists for standard genome sequencing and annotation.</title>
        <authorList>
            <consortium name="The Broad Institute Genomics Platform"/>
            <consortium name="The Broad Institute Genome Sequencing Center for Infectious Disease"/>
            <person name="Wu L."/>
            <person name="Ma J."/>
        </authorList>
    </citation>
    <scope>NUCLEOTIDE SEQUENCE [LARGE SCALE GENOMIC DNA]</scope>
    <source>
        <strain evidence="1 2">JCM 16013</strain>
    </source>
</reference>
<organism evidence="1 2">
    <name type="scientific">Catenulispora subtropica</name>
    <dbReference type="NCBI Taxonomy" id="450798"/>
    <lineage>
        <taxon>Bacteria</taxon>
        <taxon>Bacillati</taxon>
        <taxon>Actinomycetota</taxon>
        <taxon>Actinomycetes</taxon>
        <taxon>Catenulisporales</taxon>
        <taxon>Catenulisporaceae</taxon>
        <taxon>Catenulispora</taxon>
    </lineage>
</organism>
<dbReference type="EMBL" id="BAAAQM010000019">
    <property type="protein sequence ID" value="GAA1973902.1"/>
    <property type="molecule type" value="Genomic_DNA"/>
</dbReference>
<comment type="caution">
    <text evidence="1">The sequence shown here is derived from an EMBL/GenBank/DDBJ whole genome shotgun (WGS) entry which is preliminary data.</text>
</comment>
<name>A0ABN2RS90_9ACTN</name>
<proteinExistence type="predicted"/>
<dbReference type="Proteomes" id="UP001499854">
    <property type="component" value="Unassembled WGS sequence"/>
</dbReference>
<accession>A0ABN2RS90</accession>
<protein>
    <recommendedName>
        <fullName evidence="3">DUF11 domain-containing protein</fullName>
    </recommendedName>
</protein>
<sequence>MALAAVPSAVAVADAAGVSVAVHASGTAVHEGQRVSYAIEVHNGTGHAMLEAVVTQQLPPNLAFVAAFPAARREGRRLTWTLAVPAHGTTRITMTGAARRPHRLGSRLVTDQAAAHGGRRPQLATMVCVREDPAAGPLACATGRSTLRPDRMPHRLKGVAAGGTAAGAVGAWSLGVRVRRRRRSAQVSQR</sequence>
<gene>
    <name evidence="1" type="ORF">GCM10009838_37330</name>
</gene>
<evidence type="ECO:0000313" key="1">
    <source>
        <dbReference type="EMBL" id="GAA1973902.1"/>
    </source>
</evidence>
<keyword evidence="2" id="KW-1185">Reference proteome</keyword>
<evidence type="ECO:0008006" key="3">
    <source>
        <dbReference type="Google" id="ProtNLM"/>
    </source>
</evidence>